<evidence type="ECO:0000313" key="9">
    <source>
        <dbReference type="Proteomes" id="UP000887575"/>
    </source>
</evidence>
<dbReference type="PANTHER" id="PTHR12728">
    <property type="entry name" value="BRIX DOMAIN CONTAINING PROTEIN"/>
    <property type="match status" value="1"/>
</dbReference>
<dbReference type="Pfam" id="PF04427">
    <property type="entry name" value="Brix"/>
    <property type="match status" value="1"/>
</dbReference>
<protein>
    <recommendedName>
        <fullName evidence="3 6">Ribosome production factor 2 homolog</fullName>
    </recommendedName>
    <alternativeName>
        <fullName evidence="5 6">Ribosome biogenesis protein RPF2 homolog</fullName>
    </alternativeName>
</protein>
<evidence type="ECO:0000256" key="3">
    <source>
        <dbReference type="ARBA" id="ARBA00020387"/>
    </source>
</evidence>
<feature type="domain" description="Brix" evidence="8">
    <location>
        <begin position="250"/>
        <end position="452"/>
    </location>
</feature>
<dbReference type="InterPro" id="IPR007109">
    <property type="entry name" value="Brix"/>
</dbReference>
<sequence>MEDRALLDNMLKTKVLSELQDVGPFSSSRPDAGNILAAQQRLNIKKDLVNLRKRIEMLHAIMENEASTLTTENALLKQKTMEREGLFRTFDILDNKCKDGLMAKEGGDEEENGLMTKEDEKENVFIEEEEETTALKRTAFDHVPLACDSLDGTLFLRRAVAANSEVSLKIPMLSLDDTLPVAPKVSTANEPNDFKLPDISRSKKGNLGPLPSPPKLSRMVKRVGRIAKLKTHRGKRALDERASKVLENDKVTLFVRGGKTCNNVTDVMHDLYALKKPLARNMKRRNPFHPFEDETPFERFSTKLDASLFVFGAHSKKHPDSLTFGRLHDGQLLDMVELQVTSYTPAKDFDAQKITVGAKPCIVLEGTNWEESSMKRVGNLMVDWLSGVSPSKIRLQGLEHVISLTCVESKILLRVYRTQLKKSESNLPRVELVEMGPSVDFQVRRTKLASDQLFKQACKQPKQLQQKPRKNTSQDVFGNKLARVHIGKQDVAEIQLRKVKALKKMPEGMDSEMPEEVDEDS</sequence>
<keyword evidence="4 6" id="KW-0539">Nucleus</keyword>
<comment type="subcellular location">
    <subcellularLocation>
        <location evidence="1 6">Nucleus</location>
        <location evidence="1 6">Nucleolus</location>
    </subcellularLocation>
</comment>
<feature type="compositionally biased region" description="Basic and acidic residues" evidence="7">
    <location>
        <begin position="192"/>
        <end position="201"/>
    </location>
</feature>
<dbReference type="AlphaFoldDB" id="A0AAF3J9K0"/>
<accession>A0AAF3J9K0</accession>
<dbReference type="PROSITE" id="PS50833">
    <property type="entry name" value="BRIX"/>
    <property type="match status" value="1"/>
</dbReference>
<dbReference type="GO" id="GO:0000027">
    <property type="term" value="P:ribosomal large subunit assembly"/>
    <property type="evidence" value="ECO:0007669"/>
    <property type="project" value="InterPro"/>
</dbReference>
<dbReference type="SMART" id="SM00879">
    <property type="entry name" value="Brix"/>
    <property type="match status" value="1"/>
</dbReference>
<dbReference type="Proteomes" id="UP000887575">
    <property type="component" value="Unassembled WGS sequence"/>
</dbReference>
<dbReference type="PANTHER" id="PTHR12728:SF0">
    <property type="entry name" value="RIBOSOME PRODUCTION FACTOR 2 HOMOLOG"/>
    <property type="match status" value="1"/>
</dbReference>
<organism evidence="9 10">
    <name type="scientific">Mesorhabditis belari</name>
    <dbReference type="NCBI Taxonomy" id="2138241"/>
    <lineage>
        <taxon>Eukaryota</taxon>
        <taxon>Metazoa</taxon>
        <taxon>Ecdysozoa</taxon>
        <taxon>Nematoda</taxon>
        <taxon>Chromadorea</taxon>
        <taxon>Rhabditida</taxon>
        <taxon>Rhabditina</taxon>
        <taxon>Rhabditomorpha</taxon>
        <taxon>Rhabditoidea</taxon>
        <taxon>Rhabditidae</taxon>
        <taxon>Mesorhabditinae</taxon>
        <taxon>Mesorhabditis</taxon>
    </lineage>
</organism>
<evidence type="ECO:0000259" key="8">
    <source>
        <dbReference type="PROSITE" id="PS50833"/>
    </source>
</evidence>
<evidence type="ECO:0000256" key="6">
    <source>
        <dbReference type="RuleBase" id="RU367086"/>
    </source>
</evidence>
<evidence type="ECO:0000256" key="2">
    <source>
        <dbReference type="ARBA" id="ARBA00010782"/>
    </source>
</evidence>
<evidence type="ECO:0000256" key="7">
    <source>
        <dbReference type="SAM" id="MobiDB-lite"/>
    </source>
</evidence>
<evidence type="ECO:0000256" key="4">
    <source>
        <dbReference type="ARBA" id="ARBA00023242"/>
    </source>
</evidence>
<dbReference type="GO" id="GO:0000463">
    <property type="term" value="P:maturation of LSU-rRNA from tricistronic rRNA transcript (SSU-rRNA, 5.8S rRNA, LSU-rRNA)"/>
    <property type="evidence" value="ECO:0007669"/>
    <property type="project" value="TreeGrafter"/>
</dbReference>
<proteinExistence type="inferred from homology"/>
<keyword evidence="9" id="KW-1185">Reference proteome</keyword>
<dbReference type="GO" id="GO:0019843">
    <property type="term" value="F:rRNA binding"/>
    <property type="evidence" value="ECO:0007669"/>
    <property type="project" value="UniProtKB-UniRule"/>
</dbReference>
<feature type="region of interest" description="Disordered" evidence="7">
    <location>
        <begin position="184"/>
        <end position="216"/>
    </location>
</feature>
<evidence type="ECO:0000256" key="5">
    <source>
        <dbReference type="ARBA" id="ARBA00030889"/>
    </source>
</evidence>
<reference evidence="10" key="1">
    <citation type="submission" date="2024-02" db="UniProtKB">
        <authorList>
            <consortium name="WormBaseParasite"/>
        </authorList>
    </citation>
    <scope>IDENTIFICATION</scope>
</reference>
<comment type="similarity">
    <text evidence="2 6">Belongs to the RPF2 family.</text>
</comment>
<dbReference type="WBParaSite" id="MBELARI_LOCUS5080">
    <property type="protein sequence ID" value="MBELARI_LOCUS5080"/>
    <property type="gene ID" value="MBELARI_LOCUS5080"/>
</dbReference>
<dbReference type="GO" id="GO:0005730">
    <property type="term" value="C:nucleolus"/>
    <property type="evidence" value="ECO:0007669"/>
    <property type="project" value="UniProtKB-SubCell"/>
</dbReference>
<dbReference type="InterPro" id="IPR039770">
    <property type="entry name" value="Rpf2"/>
</dbReference>
<evidence type="ECO:0000313" key="10">
    <source>
        <dbReference type="WBParaSite" id="MBELARI_LOCUS5080"/>
    </source>
</evidence>
<name>A0AAF3J9K0_9BILA</name>
<evidence type="ECO:0000256" key="1">
    <source>
        <dbReference type="ARBA" id="ARBA00004604"/>
    </source>
</evidence>